<accession>A0A109K031</accession>
<organism evidence="4 5">
    <name type="scientific">Rhizobium altiplani</name>
    <dbReference type="NCBI Taxonomy" id="1864509"/>
    <lineage>
        <taxon>Bacteria</taxon>
        <taxon>Pseudomonadati</taxon>
        <taxon>Pseudomonadota</taxon>
        <taxon>Alphaproteobacteria</taxon>
        <taxon>Hyphomicrobiales</taxon>
        <taxon>Rhizobiaceae</taxon>
        <taxon>Rhizobium/Agrobacterium group</taxon>
        <taxon>Rhizobium</taxon>
    </lineage>
</organism>
<dbReference type="Proteomes" id="UP000068164">
    <property type="component" value="Unassembled WGS sequence"/>
</dbReference>
<dbReference type="GO" id="GO:0000160">
    <property type="term" value="P:phosphorelay signal transduction system"/>
    <property type="evidence" value="ECO:0007669"/>
    <property type="project" value="InterPro"/>
</dbReference>
<evidence type="ECO:0000256" key="1">
    <source>
        <dbReference type="PROSITE-ProRule" id="PRU00169"/>
    </source>
</evidence>
<dbReference type="OrthoDB" id="9789782at2"/>
<dbReference type="Pfam" id="PF00211">
    <property type="entry name" value="Guanylate_cyc"/>
    <property type="match status" value="1"/>
</dbReference>
<dbReference type="PANTHER" id="PTHR43081:SF20">
    <property type="entry name" value="TWO-COMPONENT RESPONSE REGULATOR"/>
    <property type="match status" value="1"/>
</dbReference>
<dbReference type="SMART" id="SM00448">
    <property type="entry name" value="REC"/>
    <property type="match status" value="1"/>
</dbReference>
<dbReference type="SUPFAM" id="SSF52172">
    <property type="entry name" value="CheY-like"/>
    <property type="match status" value="1"/>
</dbReference>
<dbReference type="PROSITE" id="PS50110">
    <property type="entry name" value="RESPONSE_REGULATORY"/>
    <property type="match status" value="1"/>
</dbReference>
<dbReference type="RefSeq" id="WP_062368747.1">
    <property type="nucleotide sequence ID" value="NZ_LNCD01000025.1"/>
</dbReference>
<feature type="domain" description="Guanylate cyclase" evidence="3">
    <location>
        <begin position="175"/>
        <end position="307"/>
    </location>
</feature>
<dbReference type="InterPro" id="IPR001789">
    <property type="entry name" value="Sig_transdc_resp-reg_receiver"/>
</dbReference>
<dbReference type="PROSITE" id="PS50125">
    <property type="entry name" value="GUANYLATE_CYCLASE_2"/>
    <property type="match status" value="1"/>
</dbReference>
<keyword evidence="1" id="KW-0597">Phosphoprotein</keyword>
<dbReference type="AlphaFoldDB" id="A0A109K031"/>
<dbReference type="CDD" id="cd17536">
    <property type="entry name" value="REC_YesN-like"/>
    <property type="match status" value="1"/>
</dbReference>
<feature type="domain" description="Response regulatory" evidence="2">
    <location>
        <begin position="4"/>
        <end position="123"/>
    </location>
</feature>
<dbReference type="InterPro" id="IPR029787">
    <property type="entry name" value="Nucleotide_cyclase"/>
</dbReference>
<dbReference type="InterPro" id="IPR001054">
    <property type="entry name" value="A/G_cyclase"/>
</dbReference>
<name>A0A109K031_9HYPH</name>
<comment type="caution">
    <text evidence="4">The sequence shown here is derived from an EMBL/GenBank/DDBJ whole genome shotgun (WGS) entry which is preliminary data.</text>
</comment>
<dbReference type="SUPFAM" id="SSF55073">
    <property type="entry name" value="Nucleotide cyclase"/>
    <property type="match status" value="1"/>
</dbReference>
<evidence type="ECO:0000259" key="3">
    <source>
        <dbReference type="PROSITE" id="PS50125"/>
    </source>
</evidence>
<sequence length="419" mass="45524">MSTSILVVDDEPDLEMLLVQKFRKEILGGTLRFLFARDGIDALAMLAANNDVDIVLSDINMPRMDGLSLLAKLQQRDEDLSTIIVSAYSDMANIRIAMNRGAYDFVTKPIDFPDLEATIVKTIHHIEALREAQCRQSAAEAARASLSRYFSPNLAERLATSADALDLGGRRRDVASLFTDLTGFTTLVETIEPNVLGQLLNDYIVGMTDIVFAHDGTVAKIIGDAIHVLFGAPVEQPNHASRAISCSFALDAFARSFREHWCRKGITLGHTRIGAHSGTAVVGNFGGGKFFEYSAYGDTINVAARLESANKAFGTRICVSGSLAASMQGFCGRPVGDLLLRGRVEAVRAFEPLEAESYATDATQAYMVAFEELETGNPRAVASFAALVARNPEDPLAAFHLKRLMNGEFSTTINLKNVH</sequence>
<dbReference type="InterPro" id="IPR011006">
    <property type="entry name" value="CheY-like_superfamily"/>
</dbReference>
<dbReference type="GO" id="GO:0004016">
    <property type="term" value="F:adenylate cyclase activity"/>
    <property type="evidence" value="ECO:0007669"/>
    <property type="project" value="UniProtKB-ARBA"/>
</dbReference>
<proteinExistence type="predicted"/>
<dbReference type="GO" id="GO:0006171">
    <property type="term" value="P:cAMP biosynthetic process"/>
    <property type="evidence" value="ECO:0007669"/>
    <property type="project" value="TreeGrafter"/>
</dbReference>
<dbReference type="EMBL" id="LNCD01000025">
    <property type="protein sequence ID" value="KWV58019.1"/>
    <property type="molecule type" value="Genomic_DNA"/>
</dbReference>
<dbReference type="PANTHER" id="PTHR43081">
    <property type="entry name" value="ADENYLATE CYCLASE, TERMINAL-DIFFERENTIATION SPECIFIC-RELATED"/>
    <property type="match status" value="1"/>
</dbReference>
<dbReference type="Gene3D" id="3.40.50.2300">
    <property type="match status" value="1"/>
</dbReference>
<dbReference type="InterPro" id="IPR050697">
    <property type="entry name" value="Adenylyl/Guanylyl_Cyclase_3/4"/>
</dbReference>
<dbReference type="Gene3D" id="3.30.70.1230">
    <property type="entry name" value="Nucleotide cyclase"/>
    <property type="match status" value="1"/>
</dbReference>
<dbReference type="CDD" id="cd07302">
    <property type="entry name" value="CHD"/>
    <property type="match status" value="1"/>
</dbReference>
<keyword evidence="5" id="KW-1185">Reference proteome</keyword>
<dbReference type="Pfam" id="PF00072">
    <property type="entry name" value="Response_reg"/>
    <property type="match status" value="1"/>
</dbReference>
<dbReference type="SMART" id="SM00044">
    <property type="entry name" value="CYCc"/>
    <property type="match status" value="1"/>
</dbReference>
<protein>
    <submittedName>
        <fullName evidence="4">Regulator</fullName>
    </submittedName>
</protein>
<evidence type="ECO:0000313" key="5">
    <source>
        <dbReference type="Proteomes" id="UP000068164"/>
    </source>
</evidence>
<gene>
    <name evidence="4" type="ORF">AS026_30750</name>
</gene>
<evidence type="ECO:0000313" key="4">
    <source>
        <dbReference type="EMBL" id="KWV58019.1"/>
    </source>
</evidence>
<reference evidence="4 5" key="1">
    <citation type="submission" date="2015-11" db="EMBL/GenBank/DDBJ databases">
        <title>Draft Genome Sequence of the Strain BR 10423 (Rhizobium sp.) isolated from nodules of Mimosa pudica.</title>
        <authorList>
            <person name="Barauna A.C."/>
            <person name="Zilli J.E."/>
            <person name="Simoes-Araujo J.L."/>
            <person name="Reis V.M."/>
            <person name="James E.K."/>
            <person name="Reis F.B.Jr."/>
            <person name="Rouws L.F."/>
            <person name="Passos S.R."/>
            <person name="Gois S.R."/>
        </authorList>
    </citation>
    <scope>NUCLEOTIDE SEQUENCE [LARGE SCALE GENOMIC DNA]</scope>
    <source>
        <strain evidence="4 5">BR10423</strain>
    </source>
</reference>
<evidence type="ECO:0000259" key="2">
    <source>
        <dbReference type="PROSITE" id="PS50110"/>
    </source>
</evidence>
<feature type="modified residue" description="4-aspartylphosphate" evidence="1">
    <location>
        <position position="58"/>
    </location>
</feature>